<dbReference type="GO" id="GO:0004151">
    <property type="term" value="F:dihydroorotase activity"/>
    <property type="evidence" value="ECO:0007669"/>
    <property type="project" value="UniProtKB-EC"/>
</dbReference>
<evidence type="ECO:0000256" key="6">
    <source>
        <dbReference type="ARBA" id="ARBA00022833"/>
    </source>
</evidence>
<dbReference type="AlphaFoldDB" id="A0A3B0ZVK2"/>
<name>A0A3B0ZVK2_9ZZZZ</name>
<dbReference type="NCBIfam" id="TIGR00856">
    <property type="entry name" value="pyrC_dimer"/>
    <property type="match status" value="1"/>
</dbReference>
<dbReference type="GO" id="GO:0044205">
    <property type="term" value="P:'de novo' UMP biosynthetic process"/>
    <property type="evidence" value="ECO:0007669"/>
    <property type="project" value="UniProtKB-UniPathway"/>
</dbReference>
<dbReference type="GO" id="GO:0005829">
    <property type="term" value="C:cytosol"/>
    <property type="evidence" value="ECO:0007669"/>
    <property type="project" value="TreeGrafter"/>
</dbReference>
<gene>
    <name evidence="9" type="ORF">MNBD_GAMMA22-2298</name>
</gene>
<dbReference type="InterPro" id="IPR002195">
    <property type="entry name" value="Dihydroorotase_CS"/>
</dbReference>
<dbReference type="PANTHER" id="PTHR43137:SF1">
    <property type="entry name" value="DIHYDROOROTASE"/>
    <property type="match status" value="1"/>
</dbReference>
<dbReference type="InterPro" id="IPR004721">
    <property type="entry name" value="DHOdimr"/>
</dbReference>
<reference evidence="9" key="1">
    <citation type="submission" date="2018-06" db="EMBL/GenBank/DDBJ databases">
        <authorList>
            <person name="Zhirakovskaya E."/>
        </authorList>
    </citation>
    <scope>NUCLEOTIDE SEQUENCE</scope>
</reference>
<evidence type="ECO:0000256" key="2">
    <source>
        <dbReference type="ARBA" id="ARBA00005631"/>
    </source>
</evidence>
<dbReference type="CDD" id="cd01294">
    <property type="entry name" value="DHOase"/>
    <property type="match status" value="1"/>
</dbReference>
<evidence type="ECO:0000313" key="9">
    <source>
        <dbReference type="EMBL" id="VAW97585.1"/>
    </source>
</evidence>
<dbReference type="PROSITE" id="PS00483">
    <property type="entry name" value="DIHYDROOROTASE_2"/>
    <property type="match status" value="1"/>
</dbReference>
<dbReference type="HAMAP" id="MF_00219">
    <property type="entry name" value="PyrC_classII"/>
    <property type="match status" value="1"/>
</dbReference>
<dbReference type="FunFam" id="3.20.20.140:FF:000006">
    <property type="entry name" value="Dihydroorotase"/>
    <property type="match status" value="1"/>
</dbReference>
<dbReference type="SUPFAM" id="SSF51556">
    <property type="entry name" value="Metallo-dependent hydrolases"/>
    <property type="match status" value="1"/>
</dbReference>
<dbReference type="UniPathway" id="UPA00070">
    <property type="reaction ID" value="UER00117"/>
</dbReference>
<comment type="similarity">
    <text evidence="2">Belongs to the metallo-dependent hydrolases superfamily. DHOase family. Class II DHOase subfamily.</text>
</comment>
<dbReference type="GO" id="GO:0006207">
    <property type="term" value="P:'de novo' pyrimidine nucleobase biosynthetic process"/>
    <property type="evidence" value="ECO:0007669"/>
    <property type="project" value="TreeGrafter"/>
</dbReference>
<accession>A0A3B0ZVK2</accession>
<dbReference type="GO" id="GO:0046872">
    <property type="term" value="F:metal ion binding"/>
    <property type="evidence" value="ECO:0007669"/>
    <property type="project" value="UniProtKB-KW"/>
</dbReference>
<keyword evidence="6" id="KW-0862">Zinc</keyword>
<protein>
    <recommendedName>
        <fullName evidence="3">dihydroorotase</fullName>
        <ecNumber evidence="3">3.5.2.3</ecNumber>
    </recommendedName>
</protein>
<dbReference type="EMBL" id="UOFS01000033">
    <property type="protein sequence ID" value="VAW97585.1"/>
    <property type="molecule type" value="Genomic_DNA"/>
</dbReference>
<dbReference type="EC" id="3.5.2.3" evidence="3"/>
<proteinExistence type="inferred from homology"/>
<comment type="pathway">
    <text evidence="1">Pyrimidine metabolism; UMP biosynthesis via de novo pathway; (S)-dihydroorotate from bicarbonate: step 3/3.</text>
</comment>
<sequence>MNELIITSPDDLHLHVRDDALLSLVVAHTARQFSRAIIMPNLKAPIVNVAQAEQYRKRICAAVPSDFNFEPLMTLYLTESLTAAEVDKAAANPNIHAIKYYPAGATTNSDSGVRDLKTVYPVLEVMQKKNLPLLVHGEVTDPHVDIFDREAIFIETVLHPVRQKFPELKIVLEHITTQQAMQYVWDANNYLAASITPQHLLYNRNAIFKGGIRPHYYCLPILKREHHRLALIEAATSGHPRFFLGTDSAPHSQNAKESSCGCAGIYSASNAMEFYAKIFEQNNALEMLEKFSSKNGAEFYGLGINSTKIKLYKESWTIPASYQFSGGKLVPLGANETLEWKAVQI</sequence>
<dbReference type="PIRSF" id="PIRSF001237">
    <property type="entry name" value="DHOdimr"/>
    <property type="match status" value="1"/>
</dbReference>
<keyword evidence="4" id="KW-0479">Metal-binding</keyword>
<evidence type="ECO:0000256" key="4">
    <source>
        <dbReference type="ARBA" id="ARBA00022723"/>
    </source>
</evidence>
<dbReference type="InterPro" id="IPR032466">
    <property type="entry name" value="Metal_Hydrolase"/>
</dbReference>
<keyword evidence="5 9" id="KW-0378">Hydrolase</keyword>
<evidence type="ECO:0000256" key="5">
    <source>
        <dbReference type="ARBA" id="ARBA00022801"/>
    </source>
</evidence>
<keyword evidence="7" id="KW-0665">Pyrimidine biosynthesis</keyword>
<evidence type="ECO:0000256" key="7">
    <source>
        <dbReference type="ARBA" id="ARBA00022975"/>
    </source>
</evidence>
<evidence type="ECO:0000256" key="8">
    <source>
        <dbReference type="ARBA" id="ARBA00048492"/>
    </source>
</evidence>
<evidence type="ECO:0000256" key="3">
    <source>
        <dbReference type="ARBA" id="ARBA00012860"/>
    </source>
</evidence>
<organism evidence="9">
    <name type="scientific">hydrothermal vent metagenome</name>
    <dbReference type="NCBI Taxonomy" id="652676"/>
    <lineage>
        <taxon>unclassified sequences</taxon>
        <taxon>metagenomes</taxon>
        <taxon>ecological metagenomes</taxon>
    </lineage>
</organism>
<dbReference type="Gene3D" id="3.20.20.140">
    <property type="entry name" value="Metal-dependent hydrolases"/>
    <property type="match status" value="1"/>
</dbReference>
<comment type="catalytic activity">
    <reaction evidence="8">
        <text>(S)-dihydroorotate + H2O = N-carbamoyl-L-aspartate + H(+)</text>
        <dbReference type="Rhea" id="RHEA:24296"/>
        <dbReference type="ChEBI" id="CHEBI:15377"/>
        <dbReference type="ChEBI" id="CHEBI:15378"/>
        <dbReference type="ChEBI" id="CHEBI:30864"/>
        <dbReference type="ChEBI" id="CHEBI:32814"/>
        <dbReference type="EC" id="3.5.2.3"/>
    </reaction>
</comment>
<evidence type="ECO:0000256" key="1">
    <source>
        <dbReference type="ARBA" id="ARBA00004880"/>
    </source>
</evidence>
<dbReference type="PANTHER" id="PTHR43137">
    <property type="entry name" value="DIHYDROOROTASE"/>
    <property type="match status" value="1"/>
</dbReference>